<keyword evidence="3 7" id="KW-0285">Flavoprotein</keyword>
<dbReference type="PROSITE" id="PS00073">
    <property type="entry name" value="ACYL_COA_DH_2"/>
    <property type="match status" value="1"/>
</dbReference>
<dbReference type="STRING" id="1297742.A176_001305"/>
<dbReference type="eggNOG" id="COG1960">
    <property type="taxonomic scope" value="Bacteria"/>
</dbReference>
<evidence type="ECO:0000259" key="11">
    <source>
        <dbReference type="Pfam" id="PF21263"/>
    </source>
</evidence>
<reference evidence="12 13" key="1">
    <citation type="journal article" date="2016" name="PLoS ONE">
        <title>Complete Genome Sequence and Comparative Genomics of a Novel Myxobacterium Myxococcus hansupus.</title>
        <authorList>
            <person name="Sharma G."/>
            <person name="Narwani T."/>
            <person name="Subramanian S."/>
        </authorList>
    </citation>
    <scope>NUCLEOTIDE SEQUENCE [LARGE SCALE GENOMIC DNA]</scope>
    <source>
        <strain evidence="13">mixupus</strain>
    </source>
</reference>
<protein>
    <submittedName>
        <fullName evidence="12">Butyryl-CoA dehydrogenase</fullName>
    </submittedName>
</protein>
<evidence type="ECO:0000256" key="5">
    <source>
        <dbReference type="ARBA" id="ARBA00023002"/>
    </source>
</evidence>
<dbReference type="Gene3D" id="2.40.110.10">
    <property type="entry name" value="Butyryl-CoA Dehydrogenase, subunit A, domain 2"/>
    <property type="match status" value="1"/>
</dbReference>
<dbReference type="RefSeq" id="WP_002634393.1">
    <property type="nucleotide sequence ID" value="NZ_CP012109.1"/>
</dbReference>
<dbReference type="FunFam" id="1.20.140.10:FF:000019">
    <property type="entry name" value="Acyl-CoA dehydrogenase"/>
    <property type="match status" value="1"/>
</dbReference>
<keyword evidence="4 7" id="KW-0274">FAD</keyword>
<evidence type="ECO:0000256" key="3">
    <source>
        <dbReference type="ARBA" id="ARBA00022630"/>
    </source>
</evidence>
<evidence type="ECO:0000313" key="12">
    <source>
        <dbReference type="EMBL" id="AKQ64393.1"/>
    </source>
</evidence>
<dbReference type="Gene3D" id="1.20.140.10">
    <property type="entry name" value="Butyryl-CoA Dehydrogenase, subunit A, domain 3"/>
    <property type="match status" value="2"/>
</dbReference>
<evidence type="ECO:0000259" key="8">
    <source>
        <dbReference type="Pfam" id="PF00441"/>
    </source>
</evidence>
<dbReference type="Pfam" id="PF02771">
    <property type="entry name" value="Acyl-CoA_dh_N"/>
    <property type="match status" value="1"/>
</dbReference>
<comment type="catalytic activity">
    <reaction evidence="6">
        <text>a 2,3-saturated acyl-CoA + A = a 2,3-dehydroacyl-CoA + AH2</text>
        <dbReference type="Rhea" id="RHEA:48608"/>
        <dbReference type="ChEBI" id="CHEBI:13193"/>
        <dbReference type="ChEBI" id="CHEBI:17499"/>
        <dbReference type="ChEBI" id="CHEBI:60015"/>
        <dbReference type="ChEBI" id="CHEBI:65111"/>
    </reaction>
</comment>
<dbReference type="Proteomes" id="UP000009026">
    <property type="component" value="Chromosome"/>
</dbReference>
<dbReference type="InterPro" id="IPR046373">
    <property type="entry name" value="Acyl-CoA_Oxase/DH_mid-dom_sf"/>
</dbReference>
<dbReference type="InterPro" id="IPR013786">
    <property type="entry name" value="AcylCoA_DH/ox_N"/>
</dbReference>
<feature type="domain" description="Acyl-CoA oxidase/dehydrogenase middle" evidence="9">
    <location>
        <begin position="152"/>
        <end position="244"/>
    </location>
</feature>
<dbReference type="Pfam" id="PF00441">
    <property type="entry name" value="Acyl-CoA_dh_1"/>
    <property type="match status" value="1"/>
</dbReference>
<dbReference type="OrthoDB" id="9765339at2"/>
<dbReference type="InterPro" id="IPR009100">
    <property type="entry name" value="AcylCoA_DH/oxidase_NM_dom_sf"/>
</dbReference>
<comment type="similarity">
    <text evidence="2 7">Belongs to the acyl-CoA dehydrogenase family.</text>
</comment>
<keyword evidence="13" id="KW-1185">Reference proteome</keyword>
<dbReference type="PATRIC" id="fig|1297742.4.peg.1321"/>
<dbReference type="GO" id="GO:0003995">
    <property type="term" value="F:acyl-CoA dehydrogenase activity"/>
    <property type="evidence" value="ECO:0007669"/>
    <property type="project" value="InterPro"/>
</dbReference>
<dbReference type="InterPro" id="IPR036250">
    <property type="entry name" value="AcylCo_DH-like_C"/>
</dbReference>
<dbReference type="KEGG" id="mym:A176_001305"/>
<dbReference type="InterPro" id="IPR006091">
    <property type="entry name" value="Acyl-CoA_Oxase/DH_mid-dom"/>
</dbReference>
<dbReference type="PROSITE" id="PS00072">
    <property type="entry name" value="ACYL_COA_DH_1"/>
    <property type="match status" value="1"/>
</dbReference>
<feature type="domain" description="Acyl-CoA dehydrogenase/oxidase C-terminal" evidence="8">
    <location>
        <begin position="257"/>
        <end position="422"/>
    </location>
</feature>
<evidence type="ECO:0000256" key="4">
    <source>
        <dbReference type="ARBA" id="ARBA00022827"/>
    </source>
</evidence>
<sequence length="601" mass="64659">MVAASKPASPKALPPGGAFLFEEVGATRIVTPETFTEEQRLFFKTALQFSREQVLPASERIEAKDNALLRALLRQAGELGLLSVDIPESYGGTGLDKTTSLLLAEAMSLNGSWSVTFGAHTGIGTLPIVWFGNAAQKAKYLPKLATGEWVAAYALTEQGSGSDALGAKTKAVKSADGKHWVLNGSKLYITNAAFADVFIVFAKVDGDKFTGFIVEKDTPGLTVGPEEHKMGIRGSSTCPLYFEDARVPVENQLGEVGKGHKIAFNILNYGRLKLGAGVLGGMKLQLQNALQFTQERKQFGTPIVRFPLSREKLARMAALVHAVESMTYRTAGLVDARLSQGDKAAPDHEAHLLAAVEEYAIESSILKVHGSESLGSLVDDAVQLHGGAGYIEEYPVERSYRDARINRIFEGTNEINRMLIAGMLLKRAVKGDLPLFAVAGNVAEELSRGERPRARVQDALSPQEVAAESAKRLALHGLRVAAETFGTELEEHQEVLAALADVVMDAFALDSMVTRTRQAASGGALDPVRVAMTQLYALDAIPRAYDRTRRALCATLKGDALDAELKRLHVLDVFTPYDPAALRETVVAALESSGGYPLTSV</sequence>
<evidence type="ECO:0000259" key="9">
    <source>
        <dbReference type="Pfam" id="PF02770"/>
    </source>
</evidence>
<keyword evidence="5 7" id="KW-0560">Oxidoreductase</keyword>
<dbReference type="FunFam" id="2.40.110.10:FF:000001">
    <property type="entry name" value="Acyl-CoA dehydrogenase, mitochondrial"/>
    <property type="match status" value="1"/>
</dbReference>
<accession>A0A0H4WS40</accession>
<organism evidence="12 13">
    <name type="scientific">Pseudomyxococcus hansupus</name>
    <dbReference type="NCBI Taxonomy" id="1297742"/>
    <lineage>
        <taxon>Bacteria</taxon>
        <taxon>Pseudomonadati</taxon>
        <taxon>Myxococcota</taxon>
        <taxon>Myxococcia</taxon>
        <taxon>Myxococcales</taxon>
        <taxon>Cystobacterineae</taxon>
        <taxon>Myxococcaceae</taxon>
        <taxon>Pseudomyxococcus</taxon>
    </lineage>
</organism>
<gene>
    <name evidence="12" type="ORF">A176_001305</name>
</gene>
<comment type="cofactor">
    <cofactor evidence="1 7">
        <name>FAD</name>
        <dbReference type="ChEBI" id="CHEBI:57692"/>
    </cofactor>
</comment>
<dbReference type="AlphaFoldDB" id="A0A0H4WS40"/>
<name>A0A0H4WS40_9BACT</name>
<feature type="domain" description="Acyl-CoA dehydrogenase/oxidase N-terminal" evidence="10">
    <location>
        <begin position="36"/>
        <end position="148"/>
    </location>
</feature>
<dbReference type="SUPFAM" id="SSF47203">
    <property type="entry name" value="Acyl-CoA dehydrogenase C-terminal domain-like"/>
    <property type="match status" value="2"/>
</dbReference>
<dbReference type="EMBL" id="CP012109">
    <property type="protein sequence ID" value="AKQ64393.1"/>
    <property type="molecule type" value="Genomic_DNA"/>
</dbReference>
<dbReference type="FunFam" id="1.10.540.10:FF:000001">
    <property type="entry name" value="Very long-chain-specific acyl-CoA dehydrogenase, mitochondrial"/>
    <property type="match status" value="1"/>
</dbReference>
<evidence type="ECO:0000256" key="6">
    <source>
        <dbReference type="ARBA" id="ARBA00052546"/>
    </source>
</evidence>
<evidence type="ECO:0000259" key="10">
    <source>
        <dbReference type="Pfam" id="PF02771"/>
    </source>
</evidence>
<evidence type="ECO:0000256" key="2">
    <source>
        <dbReference type="ARBA" id="ARBA00009347"/>
    </source>
</evidence>
<evidence type="ECO:0000256" key="1">
    <source>
        <dbReference type="ARBA" id="ARBA00001974"/>
    </source>
</evidence>
<dbReference type="Pfam" id="PF02770">
    <property type="entry name" value="Acyl-CoA_dh_M"/>
    <property type="match status" value="1"/>
</dbReference>
<dbReference type="PANTHER" id="PTHR43884:SF12">
    <property type="entry name" value="ISOVALERYL-COA DEHYDROGENASE, MITOCHONDRIAL-RELATED"/>
    <property type="match status" value="1"/>
</dbReference>
<dbReference type="Gene3D" id="1.10.540.10">
    <property type="entry name" value="Acyl-CoA dehydrogenase/oxidase, N-terminal domain"/>
    <property type="match status" value="1"/>
</dbReference>
<dbReference type="InterPro" id="IPR049426">
    <property type="entry name" value="Acyl-CoA-dh-like_C"/>
</dbReference>
<dbReference type="InterPro" id="IPR037069">
    <property type="entry name" value="AcylCoA_DH/ox_N_sf"/>
</dbReference>
<evidence type="ECO:0000313" key="13">
    <source>
        <dbReference type="Proteomes" id="UP000009026"/>
    </source>
</evidence>
<dbReference type="InterPro" id="IPR006089">
    <property type="entry name" value="Acyl-CoA_DH_CS"/>
</dbReference>
<dbReference type="SUPFAM" id="SSF56645">
    <property type="entry name" value="Acyl-CoA dehydrogenase NM domain-like"/>
    <property type="match status" value="1"/>
</dbReference>
<dbReference type="GO" id="GO:0050660">
    <property type="term" value="F:flavin adenine dinucleotide binding"/>
    <property type="evidence" value="ECO:0007669"/>
    <property type="project" value="InterPro"/>
</dbReference>
<dbReference type="Pfam" id="PF21263">
    <property type="entry name" value="Acyl-CoA-dh_C"/>
    <property type="match status" value="1"/>
</dbReference>
<dbReference type="PANTHER" id="PTHR43884">
    <property type="entry name" value="ACYL-COA DEHYDROGENASE"/>
    <property type="match status" value="1"/>
</dbReference>
<feature type="domain" description="Acyl-CoA dehydrogenase-like C-terminal" evidence="11">
    <location>
        <begin position="470"/>
        <end position="567"/>
    </location>
</feature>
<proteinExistence type="inferred from homology"/>
<evidence type="ECO:0000256" key="7">
    <source>
        <dbReference type="RuleBase" id="RU362125"/>
    </source>
</evidence>
<dbReference type="InterPro" id="IPR009075">
    <property type="entry name" value="AcylCo_DH/oxidase_C"/>
</dbReference>